<accession>A0A2S7XRE1</accession>
<keyword evidence="1" id="KW-0378">Hydrolase</keyword>
<name>A0A2S7XRE1_9GAMM</name>
<dbReference type="InterPro" id="IPR001789">
    <property type="entry name" value="Sig_transdc_resp-reg_receiver"/>
</dbReference>
<evidence type="ECO:0000313" key="4">
    <source>
        <dbReference type="EMBL" id="PQJ96290.1"/>
    </source>
</evidence>
<protein>
    <submittedName>
        <fullName evidence="4">Serine/threonine protein phosphatase</fullName>
    </submittedName>
</protein>
<gene>
    <name evidence="4" type="ORF">CXB77_11080</name>
</gene>
<dbReference type="OrthoDB" id="9811749at2"/>
<dbReference type="Gene3D" id="3.30.565.10">
    <property type="entry name" value="Histidine kinase-like ATPase, C-terminal domain"/>
    <property type="match status" value="1"/>
</dbReference>
<keyword evidence="5" id="KW-1185">Reference proteome</keyword>
<feature type="domain" description="Response regulatory" evidence="3">
    <location>
        <begin position="16"/>
        <end position="134"/>
    </location>
</feature>
<dbReference type="Pfam" id="PF07228">
    <property type="entry name" value="SpoIIE"/>
    <property type="match status" value="1"/>
</dbReference>
<dbReference type="InterPro" id="IPR011006">
    <property type="entry name" value="CheY-like_superfamily"/>
</dbReference>
<dbReference type="SUPFAM" id="SSF52172">
    <property type="entry name" value="CheY-like"/>
    <property type="match status" value="1"/>
</dbReference>
<dbReference type="InterPro" id="IPR036890">
    <property type="entry name" value="HATPase_C_sf"/>
</dbReference>
<evidence type="ECO:0000313" key="5">
    <source>
        <dbReference type="Proteomes" id="UP000239936"/>
    </source>
</evidence>
<keyword evidence="2" id="KW-0597">Phosphoprotein</keyword>
<proteinExistence type="predicted"/>
<dbReference type="SUPFAM" id="SSF81606">
    <property type="entry name" value="PP2C-like"/>
    <property type="match status" value="1"/>
</dbReference>
<sequence>MVKNASVEKPMGWRGCALVVDDDPISRHLLARMLQHEGFRTESARDGKEAVVQFAALHPQIDLVFMDALMPCMDGFEATRQIKALTKLNFVPVIFQSALQDEDSLLRGIEAGGDDFLTKPYNHGLLRARIFAMERMRDLQRHVAAEHLPLLELLEREDEEQALAERIFSRAIKNRNVATDQLGLLLRPAAMFSGDLVLTQHLPDGGLRVLLGDFTGHGLAAAVAALPVADAFHAMTRKGVEDAEILAELNRKLYQLLPIERFMAACLVSIPGDGQILHWWNGGLPSAWLRTQDGLHELTSHALPLGILPELPDSAGLRQHALQAGDSLLMFSDGLLEAQNRDGIPFENAGFRPTINAWQHADTVFSKMIEALDTHCLNTEQADDIAVVEIPLNCSLFTAPQATVQRAVNGGWNWAIELRDEHLGNLRSVDAMLRPLGLLDGLDAHLVALETIVAELYSNALEHGILKLPSSLKSAPDGFEVYYERRADSLSAGCLGCIRLEINYKPNAVGGHIHIRFRDSGTGFDVTDWQLSDPNIALAAARPWGRGIALVRQLCESLTYHDQGRVVEAVYRW</sequence>
<dbReference type="PROSITE" id="PS50110">
    <property type="entry name" value="RESPONSE_REGULATORY"/>
    <property type="match status" value="1"/>
</dbReference>
<evidence type="ECO:0000256" key="2">
    <source>
        <dbReference type="PROSITE-ProRule" id="PRU00169"/>
    </source>
</evidence>
<dbReference type="InterPro" id="IPR001932">
    <property type="entry name" value="PPM-type_phosphatase-like_dom"/>
</dbReference>
<dbReference type="InterPro" id="IPR052016">
    <property type="entry name" value="Bact_Sigma-Reg"/>
</dbReference>
<comment type="caution">
    <text evidence="4">The sequence shown here is derived from an EMBL/GenBank/DDBJ whole genome shotgun (WGS) entry which is preliminary data.</text>
</comment>
<dbReference type="SMART" id="SM00448">
    <property type="entry name" value="REC"/>
    <property type="match status" value="1"/>
</dbReference>
<dbReference type="PANTHER" id="PTHR43156:SF2">
    <property type="entry name" value="STAGE II SPORULATION PROTEIN E"/>
    <property type="match status" value="1"/>
</dbReference>
<dbReference type="PANTHER" id="PTHR43156">
    <property type="entry name" value="STAGE II SPORULATION PROTEIN E-RELATED"/>
    <property type="match status" value="1"/>
</dbReference>
<evidence type="ECO:0000256" key="1">
    <source>
        <dbReference type="ARBA" id="ARBA00022801"/>
    </source>
</evidence>
<reference evidence="4 5" key="1">
    <citation type="submission" date="2018-01" db="EMBL/GenBank/DDBJ databases">
        <title>The complete genome sequence of Chromatium okenii LaCa, a purple sulfur bacterium with a turbulent life.</title>
        <authorList>
            <person name="Luedin S.M."/>
            <person name="Liechti N."/>
            <person name="Storelli N."/>
            <person name="Danza F."/>
            <person name="Wittwer M."/>
            <person name="Pothier J.F."/>
            <person name="Tonolla M.A."/>
        </authorList>
    </citation>
    <scope>NUCLEOTIDE SEQUENCE [LARGE SCALE GENOMIC DNA]</scope>
    <source>
        <strain evidence="4 5">LaCa</strain>
    </source>
</reference>
<organism evidence="4 5">
    <name type="scientific">Chromatium okenii</name>
    <dbReference type="NCBI Taxonomy" id="61644"/>
    <lineage>
        <taxon>Bacteria</taxon>
        <taxon>Pseudomonadati</taxon>
        <taxon>Pseudomonadota</taxon>
        <taxon>Gammaproteobacteria</taxon>
        <taxon>Chromatiales</taxon>
        <taxon>Chromatiaceae</taxon>
        <taxon>Chromatium</taxon>
    </lineage>
</organism>
<dbReference type="EMBL" id="PPGH01000035">
    <property type="protein sequence ID" value="PQJ96290.1"/>
    <property type="molecule type" value="Genomic_DNA"/>
</dbReference>
<dbReference type="GO" id="GO:0016791">
    <property type="term" value="F:phosphatase activity"/>
    <property type="evidence" value="ECO:0007669"/>
    <property type="project" value="TreeGrafter"/>
</dbReference>
<dbReference type="GO" id="GO:0000160">
    <property type="term" value="P:phosphorelay signal transduction system"/>
    <property type="evidence" value="ECO:0007669"/>
    <property type="project" value="InterPro"/>
</dbReference>
<dbReference type="Pfam" id="PF00072">
    <property type="entry name" value="Response_reg"/>
    <property type="match status" value="1"/>
</dbReference>
<dbReference type="RefSeq" id="WP_105073915.1">
    <property type="nucleotide sequence ID" value="NZ_PPGH01000035.1"/>
</dbReference>
<dbReference type="InterPro" id="IPR036457">
    <property type="entry name" value="PPM-type-like_dom_sf"/>
</dbReference>
<feature type="modified residue" description="4-aspartylphosphate" evidence="2">
    <location>
        <position position="67"/>
    </location>
</feature>
<dbReference type="CDD" id="cd16936">
    <property type="entry name" value="HATPase_RsbW-like"/>
    <property type="match status" value="1"/>
</dbReference>
<dbReference type="AlphaFoldDB" id="A0A2S7XRE1"/>
<dbReference type="SMART" id="SM00331">
    <property type="entry name" value="PP2C_SIG"/>
    <property type="match status" value="1"/>
</dbReference>
<dbReference type="Gene3D" id="3.60.40.10">
    <property type="entry name" value="PPM-type phosphatase domain"/>
    <property type="match status" value="1"/>
</dbReference>
<dbReference type="Proteomes" id="UP000239936">
    <property type="component" value="Unassembled WGS sequence"/>
</dbReference>
<evidence type="ECO:0000259" key="3">
    <source>
        <dbReference type="PROSITE" id="PS50110"/>
    </source>
</evidence>
<dbReference type="Gene3D" id="3.40.50.2300">
    <property type="match status" value="1"/>
</dbReference>